<comment type="catalytic activity">
    <reaction evidence="1 9">
        <text>a 4-O-methyl-thymidine in DNA + L-cysteinyl-[protein] = a thymidine in DNA + S-methyl-L-cysteinyl-[protein]</text>
        <dbReference type="Rhea" id="RHEA:53428"/>
        <dbReference type="Rhea" id="RHEA-COMP:10131"/>
        <dbReference type="Rhea" id="RHEA-COMP:10132"/>
        <dbReference type="Rhea" id="RHEA-COMP:13555"/>
        <dbReference type="Rhea" id="RHEA-COMP:13556"/>
        <dbReference type="ChEBI" id="CHEBI:29950"/>
        <dbReference type="ChEBI" id="CHEBI:82612"/>
        <dbReference type="ChEBI" id="CHEBI:137386"/>
        <dbReference type="ChEBI" id="CHEBI:137387"/>
        <dbReference type="EC" id="2.1.1.63"/>
    </reaction>
</comment>
<dbReference type="STRING" id="563192.HMPREF0179_01319"/>
<dbReference type="InterPro" id="IPR014048">
    <property type="entry name" value="MethylDNA_cys_MeTrfase_DNA-bd"/>
</dbReference>
<dbReference type="FunFam" id="1.10.10.10:FF:000214">
    <property type="entry name" value="Methylated-DNA--protein-cysteine methyltransferase"/>
    <property type="match status" value="1"/>
</dbReference>
<name>E5Y556_BILW3</name>
<comment type="subcellular location">
    <subcellularLocation>
        <location evidence="9">Cytoplasm</location>
    </subcellularLocation>
</comment>
<evidence type="ECO:0000259" key="10">
    <source>
        <dbReference type="Pfam" id="PF01035"/>
    </source>
</evidence>
<dbReference type="Gene3D" id="3.30.160.70">
    <property type="entry name" value="Methylated DNA-protein cysteine methyltransferase domain"/>
    <property type="match status" value="1"/>
</dbReference>
<comment type="catalytic activity">
    <reaction evidence="8 9">
        <text>a 6-O-methyl-2'-deoxyguanosine in DNA + L-cysteinyl-[protein] = S-methyl-L-cysteinyl-[protein] + a 2'-deoxyguanosine in DNA</text>
        <dbReference type="Rhea" id="RHEA:24000"/>
        <dbReference type="Rhea" id="RHEA-COMP:10131"/>
        <dbReference type="Rhea" id="RHEA-COMP:10132"/>
        <dbReference type="Rhea" id="RHEA-COMP:11367"/>
        <dbReference type="Rhea" id="RHEA-COMP:11368"/>
        <dbReference type="ChEBI" id="CHEBI:29950"/>
        <dbReference type="ChEBI" id="CHEBI:82612"/>
        <dbReference type="ChEBI" id="CHEBI:85445"/>
        <dbReference type="ChEBI" id="CHEBI:85448"/>
        <dbReference type="EC" id="2.1.1.63"/>
    </reaction>
</comment>
<comment type="similarity">
    <text evidence="2 9">Belongs to the MGMT family.</text>
</comment>
<dbReference type="InterPro" id="IPR036217">
    <property type="entry name" value="MethylDNA_cys_MeTrfase_DNAb"/>
</dbReference>
<reference evidence="12 13" key="1">
    <citation type="submission" date="2010-10" db="EMBL/GenBank/DDBJ databases">
        <authorList>
            <consortium name="The Broad Institute Genome Sequencing Platform"/>
            <person name="Ward D."/>
            <person name="Earl A."/>
            <person name="Feldgarden M."/>
            <person name="Young S.K."/>
            <person name="Gargeya S."/>
            <person name="Zeng Q."/>
            <person name="Alvarado L."/>
            <person name="Berlin A."/>
            <person name="Bochicchio J."/>
            <person name="Chapman S.B."/>
            <person name="Chen Z."/>
            <person name="Freedman E."/>
            <person name="Gellesch M."/>
            <person name="Goldberg J."/>
            <person name="Griggs A."/>
            <person name="Gujja S."/>
            <person name="Heilman E."/>
            <person name="Heiman D."/>
            <person name="Howarth C."/>
            <person name="Mehta T."/>
            <person name="Neiman D."/>
            <person name="Pearson M."/>
            <person name="Roberts A."/>
            <person name="Saif S."/>
            <person name="Shea T."/>
            <person name="Shenoy N."/>
            <person name="Sisk P."/>
            <person name="Stolte C."/>
            <person name="Sykes S."/>
            <person name="White J."/>
            <person name="Yandava C."/>
            <person name="Allen-Vercoe E."/>
            <person name="Sibley C."/>
            <person name="Ambrose C.E."/>
            <person name="Strauss J."/>
            <person name="Daigneault M."/>
            <person name="Haas B."/>
            <person name="Nusbaum C."/>
            <person name="Birren B."/>
        </authorList>
    </citation>
    <scope>NUCLEOTIDE SEQUENCE [LARGE SCALE GENOMIC DNA]</scope>
    <source>
        <strain evidence="12 13">3_1_6</strain>
    </source>
</reference>
<dbReference type="Proteomes" id="UP000006034">
    <property type="component" value="Unassembled WGS sequence"/>
</dbReference>
<dbReference type="NCBIfam" id="TIGR00589">
    <property type="entry name" value="ogt"/>
    <property type="match status" value="1"/>
</dbReference>
<protein>
    <recommendedName>
        <fullName evidence="9">Methylated-DNA--protein-cysteine methyltransferase</fullName>
        <ecNumber evidence="9">2.1.1.63</ecNumber>
    </recommendedName>
    <alternativeName>
        <fullName evidence="9">6-O-methylguanine-DNA methyltransferase</fullName>
        <shortName evidence="9">MGMT</shortName>
    </alternativeName>
    <alternativeName>
        <fullName evidence="9">O-6-methylguanine-DNA-alkyltransferase</fullName>
    </alternativeName>
</protein>
<evidence type="ECO:0000256" key="8">
    <source>
        <dbReference type="ARBA" id="ARBA00049348"/>
    </source>
</evidence>
<dbReference type="RefSeq" id="WP_005026376.1">
    <property type="nucleotide sequence ID" value="NZ_KE150238.1"/>
</dbReference>
<dbReference type="AlphaFoldDB" id="E5Y556"/>
<keyword evidence="3 9" id="KW-0963">Cytoplasm</keyword>
<dbReference type="Pfam" id="PF01035">
    <property type="entry name" value="DNA_binding_1"/>
    <property type="match status" value="1"/>
</dbReference>
<feature type="domain" description="Methylguanine DNA methyltransferase ribonuclease-like" evidence="11">
    <location>
        <begin position="5"/>
        <end position="76"/>
    </location>
</feature>
<evidence type="ECO:0000259" key="11">
    <source>
        <dbReference type="Pfam" id="PF02870"/>
    </source>
</evidence>
<comment type="function">
    <text evidence="9">Involved in the cellular defense against the biological effects of O6-methylguanine (O6-MeG) and O4-methylthymine (O4-MeT) in DNA. Repairs the methylated nucleobase in DNA by stoichiometrically transferring the methyl group to a cysteine residue in the enzyme. This is a suicide reaction: the enzyme is irreversibly inactivated.</text>
</comment>
<dbReference type="PANTHER" id="PTHR10815:SF5">
    <property type="entry name" value="METHYLATED-DNA--PROTEIN-CYSTEINE METHYLTRANSFERASE"/>
    <property type="match status" value="1"/>
</dbReference>
<keyword evidence="13" id="KW-1185">Reference proteome</keyword>
<dbReference type="InterPro" id="IPR036631">
    <property type="entry name" value="MGMT_N_sf"/>
</dbReference>
<keyword evidence="7 9" id="KW-0234">DNA repair</keyword>
<dbReference type="eggNOG" id="COG0350">
    <property type="taxonomic scope" value="Bacteria"/>
</dbReference>
<keyword evidence="4 9" id="KW-0489">Methyltransferase</keyword>
<dbReference type="HOGENOM" id="CLU_000445_52_2_7"/>
<feature type="active site" description="Nucleophile; methyl group acceptor" evidence="9">
    <location>
        <position position="136"/>
    </location>
</feature>
<keyword evidence="6 9" id="KW-0227">DNA damage</keyword>
<dbReference type="EMBL" id="ADCP02000001">
    <property type="protein sequence ID" value="EFV44823.1"/>
    <property type="molecule type" value="Genomic_DNA"/>
</dbReference>
<evidence type="ECO:0000256" key="6">
    <source>
        <dbReference type="ARBA" id="ARBA00022763"/>
    </source>
</evidence>
<dbReference type="EC" id="2.1.1.63" evidence="9"/>
<dbReference type="Gene3D" id="1.10.10.10">
    <property type="entry name" value="Winged helix-like DNA-binding domain superfamily/Winged helix DNA-binding domain"/>
    <property type="match status" value="1"/>
</dbReference>
<evidence type="ECO:0000256" key="9">
    <source>
        <dbReference type="HAMAP-Rule" id="MF_00772"/>
    </source>
</evidence>
<evidence type="ECO:0000256" key="3">
    <source>
        <dbReference type="ARBA" id="ARBA00022490"/>
    </source>
</evidence>
<dbReference type="SUPFAM" id="SSF46767">
    <property type="entry name" value="Methylated DNA-protein cysteine methyltransferase, C-terminal domain"/>
    <property type="match status" value="1"/>
</dbReference>
<keyword evidence="5 9" id="KW-0808">Transferase</keyword>
<evidence type="ECO:0000256" key="5">
    <source>
        <dbReference type="ARBA" id="ARBA00022679"/>
    </source>
</evidence>
<dbReference type="GO" id="GO:0032259">
    <property type="term" value="P:methylation"/>
    <property type="evidence" value="ECO:0007669"/>
    <property type="project" value="UniProtKB-KW"/>
</dbReference>
<comment type="caution">
    <text evidence="12">The sequence shown here is derived from an EMBL/GenBank/DDBJ whole genome shotgun (WGS) entry which is preliminary data.</text>
</comment>
<organism evidence="12 13">
    <name type="scientific">Bilophila wadsworthia (strain 3_1_6)</name>
    <dbReference type="NCBI Taxonomy" id="563192"/>
    <lineage>
        <taxon>Bacteria</taxon>
        <taxon>Pseudomonadati</taxon>
        <taxon>Thermodesulfobacteriota</taxon>
        <taxon>Desulfovibrionia</taxon>
        <taxon>Desulfovibrionales</taxon>
        <taxon>Desulfovibrionaceae</taxon>
        <taxon>Bilophila</taxon>
    </lineage>
</organism>
<sequence length="179" mass="19625">MNRITYHTTPLGRVMLAAKGDALAGLWIEGQKYFADGLKGEAREQDDFPVFVQAKEWLDRYFAGEKPRISELKLEPAGSEFRKAVWEALCQIPYGEVVTYGELAQKMAVLHNRERMSAQAVGGAVGHNAISIIIPCHRVVGANGSLTGYAGGIDKKIKLLTHEGAYSESFFVPKKSTAP</sequence>
<dbReference type="GO" id="GO:0005737">
    <property type="term" value="C:cytoplasm"/>
    <property type="evidence" value="ECO:0007669"/>
    <property type="project" value="UniProtKB-SubCell"/>
</dbReference>
<dbReference type="GeneID" id="78086448"/>
<dbReference type="SUPFAM" id="SSF53155">
    <property type="entry name" value="Methylated DNA-protein cysteine methyltransferase domain"/>
    <property type="match status" value="1"/>
</dbReference>
<evidence type="ECO:0000256" key="4">
    <source>
        <dbReference type="ARBA" id="ARBA00022603"/>
    </source>
</evidence>
<dbReference type="InterPro" id="IPR036388">
    <property type="entry name" value="WH-like_DNA-bd_sf"/>
</dbReference>
<dbReference type="OrthoDB" id="9802228at2"/>
<reference evidence="12 13" key="2">
    <citation type="submission" date="2013-04" db="EMBL/GenBank/DDBJ databases">
        <title>The Genome Sequence of Bilophila wadsworthia 3_1_6.</title>
        <authorList>
            <consortium name="The Broad Institute Genomics Platform"/>
            <person name="Earl A."/>
            <person name="Ward D."/>
            <person name="Feldgarden M."/>
            <person name="Gevers D."/>
            <person name="Sibley C."/>
            <person name="Strauss J."/>
            <person name="Allen-Vercoe E."/>
            <person name="Walker B."/>
            <person name="Young S."/>
            <person name="Zeng Q."/>
            <person name="Gargeya S."/>
            <person name="Fitzgerald M."/>
            <person name="Haas B."/>
            <person name="Abouelleil A."/>
            <person name="Allen A.W."/>
            <person name="Alvarado L."/>
            <person name="Arachchi H.M."/>
            <person name="Berlin A.M."/>
            <person name="Chapman S.B."/>
            <person name="Gainer-Dewar J."/>
            <person name="Goldberg J."/>
            <person name="Griggs A."/>
            <person name="Gujja S."/>
            <person name="Hansen M."/>
            <person name="Howarth C."/>
            <person name="Imamovic A."/>
            <person name="Ireland A."/>
            <person name="Larimer J."/>
            <person name="McCowan C."/>
            <person name="Murphy C."/>
            <person name="Pearson M."/>
            <person name="Poon T.W."/>
            <person name="Priest M."/>
            <person name="Roberts A."/>
            <person name="Saif S."/>
            <person name="Shea T."/>
            <person name="Sisk P."/>
            <person name="Sykes S."/>
            <person name="Wortman J."/>
            <person name="Nusbaum C."/>
            <person name="Birren B."/>
        </authorList>
    </citation>
    <scope>NUCLEOTIDE SEQUENCE [LARGE SCALE GENOMIC DNA]</scope>
    <source>
        <strain evidence="12 13">3_1_6</strain>
    </source>
</reference>
<dbReference type="CDD" id="cd06445">
    <property type="entry name" value="ATase"/>
    <property type="match status" value="1"/>
</dbReference>
<dbReference type="GO" id="GO:0003908">
    <property type="term" value="F:methylated-DNA-[protein]-cysteine S-methyltransferase activity"/>
    <property type="evidence" value="ECO:0007669"/>
    <property type="project" value="UniProtKB-UniRule"/>
</dbReference>
<dbReference type="GO" id="GO:0006307">
    <property type="term" value="P:DNA alkylation repair"/>
    <property type="evidence" value="ECO:0007669"/>
    <property type="project" value="UniProtKB-UniRule"/>
</dbReference>
<dbReference type="PROSITE" id="PS00374">
    <property type="entry name" value="MGMT"/>
    <property type="match status" value="1"/>
</dbReference>
<dbReference type="InterPro" id="IPR008332">
    <property type="entry name" value="MethylG_MeTrfase_N"/>
</dbReference>
<evidence type="ECO:0000256" key="2">
    <source>
        <dbReference type="ARBA" id="ARBA00008711"/>
    </source>
</evidence>
<evidence type="ECO:0000313" key="13">
    <source>
        <dbReference type="Proteomes" id="UP000006034"/>
    </source>
</evidence>
<dbReference type="InterPro" id="IPR023546">
    <property type="entry name" value="MGMT"/>
</dbReference>
<feature type="domain" description="Methylated-DNA-[protein]-cysteine S-methyltransferase DNA binding" evidence="10">
    <location>
        <begin position="80"/>
        <end position="165"/>
    </location>
</feature>
<dbReference type="HAMAP" id="MF_00772">
    <property type="entry name" value="OGT"/>
    <property type="match status" value="1"/>
</dbReference>
<proteinExistence type="inferred from homology"/>
<gene>
    <name evidence="12" type="ORF">HMPREF0179_01319</name>
</gene>
<evidence type="ECO:0000313" key="12">
    <source>
        <dbReference type="EMBL" id="EFV44823.1"/>
    </source>
</evidence>
<evidence type="ECO:0000256" key="1">
    <source>
        <dbReference type="ARBA" id="ARBA00001286"/>
    </source>
</evidence>
<comment type="miscellaneous">
    <text evidence="9">This enzyme catalyzes only one turnover and therefore is not strictly catalytic. According to one definition, an enzyme is a biocatalyst that acts repeatedly and over many reaction cycles.</text>
</comment>
<accession>E5Y556</accession>
<dbReference type="InterPro" id="IPR001497">
    <property type="entry name" value="MethylDNA_cys_MeTrfase_AS"/>
</dbReference>
<evidence type="ECO:0000256" key="7">
    <source>
        <dbReference type="ARBA" id="ARBA00023204"/>
    </source>
</evidence>
<dbReference type="PANTHER" id="PTHR10815">
    <property type="entry name" value="METHYLATED-DNA--PROTEIN-CYSTEINE METHYLTRANSFERASE"/>
    <property type="match status" value="1"/>
</dbReference>
<dbReference type="Pfam" id="PF02870">
    <property type="entry name" value="Methyltransf_1N"/>
    <property type="match status" value="1"/>
</dbReference>